<feature type="region of interest" description="Disordered" evidence="1">
    <location>
        <begin position="26"/>
        <end position="50"/>
    </location>
</feature>
<sequence>MPTRAAIPSVARFCANLGCRSPACPRQPHLDLGKPQETNLGTPRRAPSRPPATIAWVLPADITTLSSHPTATTCAPLLHQRRCKQGEAGEGNYLGSPRDLALRHHLAAFEPSSPVKPCRPIRFAPSHRHPFDPTTLITPPRRIASSATTSIRHYAESQPTR</sequence>
<keyword evidence="3" id="KW-1185">Reference proteome</keyword>
<dbReference type="Proteomes" id="UP000479710">
    <property type="component" value="Unassembled WGS sequence"/>
</dbReference>
<gene>
    <name evidence="2" type="ORF">E2562_012818</name>
</gene>
<comment type="caution">
    <text evidence="2">The sequence shown here is derived from an EMBL/GenBank/DDBJ whole genome shotgun (WGS) entry which is preliminary data.</text>
</comment>
<dbReference type="EMBL" id="SPHZ02000006">
    <property type="protein sequence ID" value="KAF0912012.1"/>
    <property type="molecule type" value="Genomic_DNA"/>
</dbReference>
<feature type="region of interest" description="Disordered" evidence="1">
    <location>
        <begin position="124"/>
        <end position="161"/>
    </location>
</feature>
<dbReference type="AlphaFoldDB" id="A0A6G1DII5"/>
<organism evidence="2 3">
    <name type="scientific">Oryza meyeriana var. granulata</name>
    <dbReference type="NCBI Taxonomy" id="110450"/>
    <lineage>
        <taxon>Eukaryota</taxon>
        <taxon>Viridiplantae</taxon>
        <taxon>Streptophyta</taxon>
        <taxon>Embryophyta</taxon>
        <taxon>Tracheophyta</taxon>
        <taxon>Spermatophyta</taxon>
        <taxon>Magnoliopsida</taxon>
        <taxon>Liliopsida</taxon>
        <taxon>Poales</taxon>
        <taxon>Poaceae</taxon>
        <taxon>BOP clade</taxon>
        <taxon>Oryzoideae</taxon>
        <taxon>Oryzeae</taxon>
        <taxon>Oryzinae</taxon>
        <taxon>Oryza</taxon>
        <taxon>Oryza meyeriana</taxon>
    </lineage>
</organism>
<name>A0A6G1DII5_9ORYZ</name>
<protein>
    <submittedName>
        <fullName evidence="2">Uncharacterized protein</fullName>
    </submittedName>
</protein>
<evidence type="ECO:0000256" key="1">
    <source>
        <dbReference type="SAM" id="MobiDB-lite"/>
    </source>
</evidence>
<reference evidence="2 3" key="1">
    <citation type="submission" date="2019-11" db="EMBL/GenBank/DDBJ databases">
        <title>Whole genome sequence of Oryza granulata.</title>
        <authorList>
            <person name="Li W."/>
        </authorList>
    </citation>
    <scope>NUCLEOTIDE SEQUENCE [LARGE SCALE GENOMIC DNA]</scope>
    <source>
        <strain evidence="3">cv. Menghai</strain>
        <tissue evidence="2">Leaf</tissue>
    </source>
</reference>
<proteinExistence type="predicted"/>
<evidence type="ECO:0000313" key="2">
    <source>
        <dbReference type="EMBL" id="KAF0912012.1"/>
    </source>
</evidence>
<evidence type="ECO:0000313" key="3">
    <source>
        <dbReference type="Proteomes" id="UP000479710"/>
    </source>
</evidence>
<feature type="compositionally biased region" description="Polar residues" evidence="1">
    <location>
        <begin position="145"/>
        <end position="161"/>
    </location>
</feature>
<accession>A0A6G1DII5</accession>